<evidence type="ECO:0000313" key="2">
    <source>
        <dbReference type="Proteomes" id="UP001060085"/>
    </source>
</evidence>
<gene>
    <name evidence="1" type="ORF">M9H77_06914</name>
</gene>
<dbReference type="EMBL" id="CM044702">
    <property type="protein sequence ID" value="KAI5675964.1"/>
    <property type="molecule type" value="Genomic_DNA"/>
</dbReference>
<name>A0ACC0BTG3_CATRO</name>
<comment type="caution">
    <text evidence="1">The sequence shown here is derived from an EMBL/GenBank/DDBJ whole genome shotgun (WGS) entry which is preliminary data.</text>
</comment>
<proteinExistence type="predicted"/>
<keyword evidence="2" id="KW-1185">Reference proteome</keyword>
<organism evidence="1 2">
    <name type="scientific">Catharanthus roseus</name>
    <name type="common">Madagascar periwinkle</name>
    <name type="synonym">Vinca rosea</name>
    <dbReference type="NCBI Taxonomy" id="4058"/>
    <lineage>
        <taxon>Eukaryota</taxon>
        <taxon>Viridiplantae</taxon>
        <taxon>Streptophyta</taxon>
        <taxon>Embryophyta</taxon>
        <taxon>Tracheophyta</taxon>
        <taxon>Spermatophyta</taxon>
        <taxon>Magnoliopsida</taxon>
        <taxon>eudicotyledons</taxon>
        <taxon>Gunneridae</taxon>
        <taxon>Pentapetalae</taxon>
        <taxon>asterids</taxon>
        <taxon>lamiids</taxon>
        <taxon>Gentianales</taxon>
        <taxon>Apocynaceae</taxon>
        <taxon>Rauvolfioideae</taxon>
        <taxon>Vinceae</taxon>
        <taxon>Catharanthinae</taxon>
        <taxon>Catharanthus</taxon>
    </lineage>
</organism>
<reference evidence="2" key="1">
    <citation type="journal article" date="2023" name="Nat. Plants">
        <title>Single-cell RNA sequencing provides a high-resolution roadmap for understanding the multicellular compartmentation of specialized metabolism.</title>
        <authorList>
            <person name="Sun S."/>
            <person name="Shen X."/>
            <person name="Li Y."/>
            <person name="Li Y."/>
            <person name="Wang S."/>
            <person name="Li R."/>
            <person name="Zhang H."/>
            <person name="Shen G."/>
            <person name="Guo B."/>
            <person name="Wei J."/>
            <person name="Xu J."/>
            <person name="St-Pierre B."/>
            <person name="Chen S."/>
            <person name="Sun C."/>
        </authorList>
    </citation>
    <scope>NUCLEOTIDE SEQUENCE [LARGE SCALE GENOMIC DNA]</scope>
</reference>
<evidence type="ECO:0000313" key="1">
    <source>
        <dbReference type="EMBL" id="KAI5675964.1"/>
    </source>
</evidence>
<dbReference type="Proteomes" id="UP001060085">
    <property type="component" value="Linkage Group LG02"/>
</dbReference>
<protein>
    <submittedName>
        <fullName evidence="1">Uncharacterized protein</fullName>
    </submittedName>
</protein>
<accession>A0ACC0BTG3</accession>
<sequence>MTHKTNKDLRTIISTVKGVRIILNREHLASILGILDDGNSVTVNSNKKTINKDIDWSFDMACSRFEILSRALDHSIIIHMSNFSNPLYRALTYFFGHTIPVKDNDEGGESYNPSDDEKDEADTQNTIPMDAFQIDMRAAFEQIQSNQEIQGM</sequence>